<sequence length="108" mass="12366">MLLVNGLDDQNWPSVECADEIARTMSAAGKGDLVTRLHYPDTGHLIEPPFSPHFRATRFKTAIEKQKVILLWGGQTKPHSDAQEDSWRKILSFLQHHLYSRETPKARM</sequence>
<evidence type="ECO:0000259" key="1">
    <source>
        <dbReference type="Pfam" id="PF08840"/>
    </source>
</evidence>
<dbReference type="Gene3D" id="3.40.50.1820">
    <property type="entry name" value="alpha/beta hydrolase"/>
    <property type="match status" value="1"/>
</dbReference>
<dbReference type="GO" id="GO:0006637">
    <property type="term" value="P:acyl-CoA metabolic process"/>
    <property type="evidence" value="ECO:0007669"/>
    <property type="project" value="TreeGrafter"/>
</dbReference>
<evidence type="ECO:0000313" key="3">
    <source>
        <dbReference type="Proteomes" id="UP000298787"/>
    </source>
</evidence>
<dbReference type="Proteomes" id="UP000298787">
    <property type="component" value="Chromosome 22"/>
</dbReference>
<reference evidence="2 3" key="1">
    <citation type="submission" date="2019-01" db="EMBL/GenBank/DDBJ databases">
        <title>Genome Assembly of Collichthys lucidus.</title>
        <authorList>
            <person name="Cai M."/>
            <person name="Xiao S."/>
        </authorList>
    </citation>
    <scope>NUCLEOTIDE SEQUENCE [LARGE SCALE GENOMIC DNA]</scope>
    <source>
        <strain evidence="2">JT15FE1705JMU</strain>
        <tissue evidence="2">Muscle</tissue>
    </source>
</reference>
<name>A0A4U5VRF8_COLLU</name>
<proteinExistence type="predicted"/>
<dbReference type="STRING" id="240159.A0A4U5VRF8"/>
<dbReference type="SUPFAM" id="SSF53474">
    <property type="entry name" value="alpha/beta-Hydrolases"/>
    <property type="match status" value="1"/>
</dbReference>
<dbReference type="PANTHER" id="PTHR10824:SF36">
    <property type="entry name" value="ACYL-COA THIOESTERASE 17-RELATED"/>
    <property type="match status" value="1"/>
</dbReference>
<keyword evidence="3" id="KW-1185">Reference proteome</keyword>
<protein>
    <submittedName>
        <fullName evidence="2">Bile acid-CoA:amino acid N-acyltransferase</fullName>
    </submittedName>
</protein>
<evidence type="ECO:0000313" key="2">
    <source>
        <dbReference type="EMBL" id="TKS90570.1"/>
    </source>
</evidence>
<dbReference type="Pfam" id="PF08840">
    <property type="entry name" value="BAAT_C"/>
    <property type="match status" value="1"/>
</dbReference>
<dbReference type="InterPro" id="IPR029058">
    <property type="entry name" value="AB_hydrolase_fold"/>
</dbReference>
<keyword evidence="2" id="KW-0808">Transferase</keyword>
<keyword evidence="2" id="KW-0012">Acyltransferase</keyword>
<organism evidence="2 3">
    <name type="scientific">Collichthys lucidus</name>
    <name type="common">Big head croaker</name>
    <name type="synonym">Sciaena lucida</name>
    <dbReference type="NCBI Taxonomy" id="240159"/>
    <lineage>
        <taxon>Eukaryota</taxon>
        <taxon>Metazoa</taxon>
        <taxon>Chordata</taxon>
        <taxon>Craniata</taxon>
        <taxon>Vertebrata</taxon>
        <taxon>Euteleostomi</taxon>
        <taxon>Actinopterygii</taxon>
        <taxon>Neopterygii</taxon>
        <taxon>Teleostei</taxon>
        <taxon>Neoteleostei</taxon>
        <taxon>Acanthomorphata</taxon>
        <taxon>Eupercaria</taxon>
        <taxon>Sciaenidae</taxon>
        <taxon>Collichthys</taxon>
    </lineage>
</organism>
<dbReference type="GO" id="GO:0047617">
    <property type="term" value="F:fatty acyl-CoA hydrolase activity"/>
    <property type="evidence" value="ECO:0007669"/>
    <property type="project" value="TreeGrafter"/>
</dbReference>
<dbReference type="GO" id="GO:0006631">
    <property type="term" value="P:fatty acid metabolic process"/>
    <property type="evidence" value="ECO:0007669"/>
    <property type="project" value="TreeGrafter"/>
</dbReference>
<dbReference type="EMBL" id="CM014099">
    <property type="protein sequence ID" value="TKS90570.1"/>
    <property type="molecule type" value="Genomic_DNA"/>
</dbReference>
<dbReference type="GO" id="GO:0016746">
    <property type="term" value="F:acyltransferase activity"/>
    <property type="evidence" value="ECO:0007669"/>
    <property type="project" value="UniProtKB-KW"/>
</dbReference>
<dbReference type="AlphaFoldDB" id="A0A4U5VRF8"/>
<dbReference type="PANTHER" id="PTHR10824">
    <property type="entry name" value="ACYL-COENZYME A THIOESTERASE-RELATED"/>
    <property type="match status" value="1"/>
</dbReference>
<dbReference type="InterPro" id="IPR014940">
    <property type="entry name" value="BAAT_C"/>
</dbReference>
<feature type="domain" description="BAAT/Acyl-CoA thioester hydrolase C-terminal" evidence="1">
    <location>
        <begin position="1"/>
        <end position="99"/>
    </location>
</feature>
<gene>
    <name evidence="2" type="ORF">D9C73_024703</name>
</gene>
<accession>A0A4U5VRF8</accession>